<evidence type="ECO:0000313" key="2">
    <source>
        <dbReference type="EMBL" id="MFD2414853.1"/>
    </source>
</evidence>
<dbReference type="RefSeq" id="WP_378260111.1">
    <property type="nucleotide sequence ID" value="NZ_JBHUKR010000002.1"/>
</dbReference>
<gene>
    <name evidence="2" type="ORF">ACFSXZ_00735</name>
</gene>
<accession>A0ABW5FIN8</accession>
<reference evidence="3" key="1">
    <citation type="journal article" date="2019" name="Int. J. Syst. Evol. Microbiol.">
        <title>The Global Catalogue of Microorganisms (GCM) 10K type strain sequencing project: providing services to taxonomists for standard genome sequencing and annotation.</title>
        <authorList>
            <consortium name="The Broad Institute Genomics Platform"/>
            <consortium name="The Broad Institute Genome Sequencing Center for Infectious Disease"/>
            <person name="Wu L."/>
            <person name="Ma J."/>
        </authorList>
    </citation>
    <scope>NUCLEOTIDE SEQUENCE [LARGE SCALE GENOMIC DNA]</scope>
    <source>
        <strain evidence="3">CGMCC 4.7645</strain>
    </source>
</reference>
<name>A0ABW5FIN8_9PSEU</name>
<keyword evidence="3" id="KW-1185">Reference proteome</keyword>
<dbReference type="Pfam" id="PF07883">
    <property type="entry name" value="Cupin_2"/>
    <property type="match status" value="1"/>
</dbReference>
<protein>
    <submittedName>
        <fullName evidence="2">Cupin domain-containing protein</fullName>
    </submittedName>
</protein>
<dbReference type="Gene3D" id="2.60.120.10">
    <property type="entry name" value="Jelly Rolls"/>
    <property type="match status" value="1"/>
</dbReference>
<evidence type="ECO:0000313" key="3">
    <source>
        <dbReference type="Proteomes" id="UP001597417"/>
    </source>
</evidence>
<sequence length="110" mass="12194">MLTEPDGADDDEFWFVTVEGKDHGVDVSTIHLSTNQVGQSPPLHQHPYPETVVVLRGRSEFTIGSELRVVGAGTTLIIPAFTPHKFRVLDDGRYESLAHHLSPEFVSEDL</sequence>
<evidence type="ECO:0000259" key="1">
    <source>
        <dbReference type="Pfam" id="PF07883"/>
    </source>
</evidence>
<dbReference type="InterPro" id="IPR011051">
    <property type="entry name" value="RmlC_Cupin_sf"/>
</dbReference>
<dbReference type="InterPro" id="IPR013096">
    <property type="entry name" value="Cupin_2"/>
</dbReference>
<dbReference type="EMBL" id="JBHUKR010000002">
    <property type="protein sequence ID" value="MFD2414853.1"/>
    <property type="molecule type" value="Genomic_DNA"/>
</dbReference>
<dbReference type="SUPFAM" id="SSF51182">
    <property type="entry name" value="RmlC-like cupins"/>
    <property type="match status" value="1"/>
</dbReference>
<comment type="caution">
    <text evidence="2">The sequence shown here is derived from an EMBL/GenBank/DDBJ whole genome shotgun (WGS) entry which is preliminary data.</text>
</comment>
<proteinExistence type="predicted"/>
<organism evidence="2 3">
    <name type="scientific">Amycolatopsis pigmentata</name>
    <dbReference type="NCBI Taxonomy" id="450801"/>
    <lineage>
        <taxon>Bacteria</taxon>
        <taxon>Bacillati</taxon>
        <taxon>Actinomycetota</taxon>
        <taxon>Actinomycetes</taxon>
        <taxon>Pseudonocardiales</taxon>
        <taxon>Pseudonocardiaceae</taxon>
        <taxon>Amycolatopsis</taxon>
    </lineage>
</organism>
<feature type="domain" description="Cupin type-2" evidence="1">
    <location>
        <begin position="36"/>
        <end position="92"/>
    </location>
</feature>
<dbReference type="Proteomes" id="UP001597417">
    <property type="component" value="Unassembled WGS sequence"/>
</dbReference>
<dbReference type="InterPro" id="IPR014710">
    <property type="entry name" value="RmlC-like_jellyroll"/>
</dbReference>